<protein>
    <submittedName>
        <fullName evidence="1">Uncharacterized protein</fullName>
    </submittedName>
</protein>
<comment type="caution">
    <text evidence="1">The sequence shown here is derived from an EMBL/GenBank/DDBJ whole genome shotgun (WGS) entry which is preliminary data.</text>
</comment>
<reference evidence="1 2" key="1">
    <citation type="submission" date="2019-03" db="EMBL/GenBank/DDBJ databases">
        <authorList>
            <person name="Molinero N."/>
            <person name="Sanchez B."/>
            <person name="Walker A."/>
            <person name="Duncan S."/>
            <person name="Delgado S."/>
            <person name="Margolles A."/>
        </authorList>
    </citation>
    <scope>NUCLEOTIDE SEQUENCE [LARGE SCALE GENOMIC DNA]</scope>
    <source>
        <strain evidence="1 2">IPLA60002</strain>
    </source>
</reference>
<gene>
    <name evidence="1" type="ORF">E2N93_00215</name>
</gene>
<name>A0ABT0NE42_9FIRM</name>
<dbReference type="Proteomes" id="UP001056693">
    <property type="component" value="Unassembled WGS sequence"/>
</dbReference>
<accession>A0ABT0NE42</accession>
<dbReference type="EMBL" id="SNUZ01000001">
    <property type="protein sequence ID" value="MCL3786456.1"/>
    <property type="molecule type" value="Genomic_DNA"/>
</dbReference>
<sequence>MWGYTLKAQLENKSTEKTYMFSVESASINGVQCDPMFASEVAAGKKANEEINFSTDTLEENGIVEYTDIELTFKVYDSNDWSADPVGKETIHVYPYGEENAVAFVREAQATDNVIIDNDYVTVIVTGYEDDEIWGYTANLFLLNKTDKTVMFSVDDASVNGFMADPFYATSVSAGKCAFSSMAWSDTTLEENGITEVEEIEVLFRAYDADDFMGEDFANEVITLNP</sequence>
<evidence type="ECO:0000313" key="2">
    <source>
        <dbReference type="Proteomes" id="UP001056693"/>
    </source>
</evidence>
<evidence type="ECO:0000313" key="1">
    <source>
        <dbReference type="EMBL" id="MCL3786456.1"/>
    </source>
</evidence>
<organism evidence="1 2">
    <name type="scientific">Ruminococcus bromii</name>
    <dbReference type="NCBI Taxonomy" id="40518"/>
    <lineage>
        <taxon>Bacteria</taxon>
        <taxon>Bacillati</taxon>
        <taxon>Bacillota</taxon>
        <taxon>Clostridia</taxon>
        <taxon>Eubacteriales</taxon>
        <taxon>Oscillospiraceae</taxon>
        <taxon>Ruminococcus</taxon>
    </lineage>
</organism>
<proteinExistence type="predicted"/>
<keyword evidence="2" id="KW-1185">Reference proteome</keyword>
<dbReference type="RefSeq" id="WP_249375756.1">
    <property type="nucleotide sequence ID" value="NZ_SNUZ01000001.1"/>
</dbReference>